<evidence type="ECO:0000313" key="4">
    <source>
        <dbReference type="EMBL" id="CAE0415253.1"/>
    </source>
</evidence>
<dbReference type="InterPro" id="IPR050738">
    <property type="entry name" value="Sulfatase"/>
</dbReference>
<dbReference type="Gene3D" id="3.40.720.10">
    <property type="entry name" value="Alkaline Phosphatase, subunit A"/>
    <property type="match status" value="1"/>
</dbReference>
<gene>
    <name evidence="4" type="ORF">ACOF00016_LOCUS12385</name>
</gene>
<dbReference type="InterPro" id="IPR017850">
    <property type="entry name" value="Alkaline_phosphatase_core_sf"/>
</dbReference>
<feature type="domain" description="Sulfatase N-terminal" evidence="3">
    <location>
        <begin position="9"/>
        <end position="295"/>
    </location>
</feature>
<evidence type="ECO:0000259" key="3">
    <source>
        <dbReference type="Pfam" id="PF00884"/>
    </source>
</evidence>
<accession>A0A7S3PA16</accession>
<comment type="similarity">
    <text evidence="1">Belongs to the sulfatase family.</text>
</comment>
<dbReference type="InterPro" id="IPR000917">
    <property type="entry name" value="Sulfatase_N"/>
</dbReference>
<dbReference type="CDD" id="cd16027">
    <property type="entry name" value="SGSH"/>
    <property type="match status" value="1"/>
</dbReference>
<dbReference type="AlphaFoldDB" id="A0A7S3PA16"/>
<name>A0A7S3PA16_9STRA</name>
<keyword evidence="2" id="KW-0378">Hydrolase</keyword>
<sequence>MVEIEPRRPNILLITTDDMNWDSVGVYGCPVQDTTPNIDRLAWEGIQFEYGFVNIAVCTPSRHVILSGSHTHQTMTRGFTELEPVGPTLPDVLRQHGYYTNEVNKQQKPYNWHASFSERETAWGRSVSYQKQLMRNIISKAGDRPWLTVFNLNDPHRAFHGAPDEGKYGPALYTRFSTPSRVYNATDIVVPGFLPDLSDVRIEIAQYYSSVRRADDNVGVILEEVERAGQTNDTIVVFLSDHGMSNPFAKLSCYPNGLRVPFLVRYPGFIPAGTRDRVNMISTVDLAPTLLELAQLEMPPTMAGRSFLPLLQRNLQEGRDHVIGYYYRNVNDVVMYPMFVVQTRDWVYIYSPWVDGVKQARNSDFGRGLTWQAMAQAADLVPSIKERVDFHKFRIRHELYSIRQDPHAYLNVAAKLENSQRVKDMRKWLVDWMEETDHPAKDLMKDPDNEALIADYMEWEEQNAIEQNLQENLTTTAKTSTATRTWGNCLVSLSLIYLAALWV</sequence>
<protein>
    <recommendedName>
        <fullName evidence="3">Sulfatase N-terminal domain-containing protein</fullName>
    </recommendedName>
</protein>
<dbReference type="PANTHER" id="PTHR42693">
    <property type="entry name" value="ARYLSULFATASE FAMILY MEMBER"/>
    <property type="match status" value="1"/>
</dbReference>
<dbReference type="PANTHER" id="PTHR42693:SF53">
    <property type="entry name" value="ENDO-4-O-SULFATASE"/>
    <property type="match status" value="1"/>
</dbReference>
<reference evidence="4" key="1">
    <citation type="submission" date="2021-01" db="EMBL/GenBank/DDBJ databases">
        <authorList>
            <person name="Corre E."/>
            <person name="Pelletier E."/>
            <person name="Niang G."/>
            <person name="Scheremetjew M."/>
            <person name="Finn R."/>
            <person name="Kale V."/>
            <person name="Holt S."/>
            <person name="Cochrane G."/>
            <person name="Meng A."/>
            <person name="Brown T."/>
            <person name="Cohen L."/>
        </authorList>
    </citation>
    <scope>NUCLEOTIDE SEQUENCE</scope>
    <source>
        <strain evidence="4">CCMP127</strain>
    </source>
</reference>
<dbReference type="SUPFAM" id="SSF53649">
    <property type="entry name" value="Alkaline phosphatase-like"/>
    <property type="match status" value="1"/>
</dbReference>
<proteinExistence type="inferred from homology"/>
<evidence type="ECO:0000256" key="1">
    <source>
        <dbReference type="ARBA" id="ARBA00008779"/>
    </source>
</evidence>
<dbReference type="EMBL" id="HBIM01015722">
    <property type="protein sequence ID" value="CAE0415253.1"/>
    <property type="molecule type" value="Transcribed_RNA"/>
</dbReference>
<dbReference type="GO" id="GO:0004065">
    <property type="term" value="F:arylsulfatase activity"/>
    <property type="evidence" value="ECO:0007669"/>
    <property type="project" value="TreeGrafter"/>
</dbReference>
<organism evidence="4">
    <name type="scientific">Amphora coffeiformis</name>
    <dbReference type="NCBI Taxonomy" id="265554"/>
    <lineage>
        <taxon>Eukaryota</taxon>
        <taxon>Sar</taxon>
        <taxon>Stramenopiles</taxon>
        <taxon>Ochrophyta</taxon>
        <taxon>Bacillariophyta</taxon>
        <taxon>Bacillariophyceae</taxon>
        <taxon>Bacillariophycidae</taxon>
        <taxon>Thalassiophysales</taxon>
        <taxon>Catenulaceae</taxon>
        <taxon>Amphora</taxon>
    </lineage>
</organism>
<dbReference type="Pfam" id="PF00884">
    <property type="entry name" value="Sulfatase"/>
    <property type="match status" value="1"/>
</dbReference>
<evidence type="ECO:0000256" key="2">
    <source>
        <dbReference type="ARBA" id="ARBA00022801"/>
    </source>
</evidence>